<sequence length="152" mass="16478">MAIRIETDQDLRAALDALAHRERRVLGCRFAERVGALCSDARVHQAIAIGVDPASPPEALAEAFRIAKAHATRTYTDCGKDTDWMAQAEHFVAAAASAALAPEDVRRDARNPAWKAAVQARMAINCAMMEDDTQSESAEVEAQYALAREARG</sequence>
<evidence type="ECO:0000313" key="2">
    <source>
        <dbReference type="Proteomes" id="UP000075766"/>
    </source>
</evidence>
<name>A0ABR5VI50_MARGR</name>
<gene>
    <name evidence="1" type="ORF">AY586_09890</name>
</gene>
<dbReference type="Proteomes" id="UP000075766">
    <property type="component" value="Unassembled WGS sequence"/>
</dbReference>
<accession>A0ABR5VI50</accession>
<protein>
    <submittedName>
        <fullName evidence="1">Uncharacterized protein</fullName>
    </submittedName>
</protein>
<reference evidence="1 2" key="1">
    <citation type="submission" date="2016-02" db="EMBL/GenBank/DDBJ databases">
        <title>Genome sequence of Marichromatium gracile YL-28, a purple sulfur bacterium.</title>
        <authorList>
            <person name="Zhao C."/>
            <person name="Hong X."/>
            <person name="Chen S."/>
            <person name="Yang S."/>
        </authorList>
    </citation>
    <scope>NUCLEOTIDE SEQUENCE [LARGE SCALE GENOMIC DNA]</scope>
    <source>
        <strain evidence="1 2">YL28</strain>
    </source>
</reference>
<evidence type="ECO:0000313" key="1">
    <source>
        <dbReference type="EMBL" id="KXX65364.1"/>
    </source>
</evidence>
<organism evidence="1 2">
    <name type="scientific">Marichromatium gracile</name>
    <name type="common">Chromatium gracile</name>
    <dbReference type="NCBI Taxonomy" id="1048"/>
    <lineage>
        <taxon>Bacteria</taxon>
        <taxon>Pseudomonadati</taxon>
        <taxon>Pseudomonadota</taxon>
        <taxon>Gammaproteobacteria</taxon>
        <taxon>Chromatiales</taxon>
        <taxon>Chromatiaceae</taxon>
        <taxon>Marichromatium</taxon>
    </lineage>
</organism>
<proteinExistence type="predicted"/>
<keyword evidence="2" id="KW-1185">Reference proteome</keyword>
<comment type="caution">
    <text evidence="1">The sequence shown here is derived from an EMBL/GenBank/DDBJ whole genome shotgun (WGS) entry which is preliminary data.</text>
</comment>
<dbReference type="EMBL" id="LSYU01000034">
    <property type="protein sequence ID" value="KXX65364.1"/>
    <property type="molecule type" value="Genomic_DNA"/>
</dbReference>
<dbReference type="RefSeq" id="WP_062273398.1">
    <property type="nucleotide sequence ID" value="NZ_LSYU01000034.1"/>
</dbReference>